<reference evidence="7 8" key="1">
    <citation type="submission" date="2018-11" db="EMBL/GenBank/DDBJ databases">
        <authorList>
            <person name="Mardanov A.V."/>
            <person name="Ravin N.V."/>
            <person name="Dedysh S.N."/>
        </authorList>
    </citation>
    <scope>NUCLEOTIDE SEQUENCE [LARGE SCALE GENOMIC DNA]</scope>
    <source>
        <strain evidence="7 8">AF10</strain>
    </source>
</reference>
<dbReference type="CDD" id="cd06591">
    <property type="entry name" value="GH31_xylosidase_XylS"/>
    <property type="match status" value="1"/>
</dbReference>
<dbReference type="Gene3D" id="3.20.20.80">
    <property type="entry name" value="Glycosidases"/>
    <property type="match status" value="1"/>
</dbReference>
<keyword evidence="2" id="KW-0326">Glycosidase</keyword>
<feature type="domain" description="Glycoside hydrolase family 31 TIM barrel" evidence="4">
    <location>
        <begin position="368"/>
        <end position="677"/>
    </location>
</feature>
<dbReference type="InterPro" id="IPR051816">
    <property type="entry name" value="Glycosyl_Hydrolase_31"/>
</dbReference>
<feature type="signal peptide" evidence="3">
    <location>
        <begin position="1"/>
        <end position="29"/>
    </location>
</feature>
<feature type="domain" description="DUF5110" evidence="5">
    <location>
        <begin position="791"/>
        <end position="858"/>
    </location>
</feature>
<dbReference type="InterPro" id="IPR033403">
    <property type="entry name" value="DUF5110"/>
</dbReference>
<dbReference type="InterPro" id="IPR048395">
    <property type="entry name" value="Glyco_hydro_31_C"/>
</dbReference>
<dbReference type="Pfam" id="PF21365">
    <property type="entry name" value="Glyco_hydro_31_3rd"/>
    <property type="match status" value="1"/>
</dbReference>
<accession>A0A4Q0SY91</accession>
<dbReference type="AlphaFoldDB" id="A0A4Q0SY91"/>
<protein>
    <submittedName>
        <fullName evidence="7">Alpha-xylosidase</fullName>
    </submittedName>
</protein>
<dbReference type="SUPFAM" id="SSF51445">
    <property type="entry name" value="(Trans)glycosidases"/>
    <property type="match status" value="1"/>
</dbReference>
<keyword evidence="8" id="KW-1185">Reference proteome</keyword>
<dbReference type="PANTHER" id="PTHR43863:SF2">
    <property type="entry name" value="MALTASE-GLUCOAMYLASE"/>
    <property type="match status" value="1"/>
</dbReference>
<keyword evidence="2" id="KW-0378">Hydrolase</keyword>
<comment type="caution">
    <text evidence="7">The sequence shown here is derived from an EMBL/GenBank/DDBJ whole genome shotgun (WGS) entry which is preliminary data.</text>
</comment>
<dbReference type="PANTHER" id="PTHR43863">
    <property type="entry name" value="HYDROLASE, PUTATIVE (AFU_ORTHOLOGUE AFUA_1G03140)-RELATED"/>
    <property type="match status" value="1"/>
</dbReference>
<dbReference type="InterPro" id="IPR000322">
    <property type="entry name" value="Glyco_hydro_31_TIM"/>
</dbReference>
<evidence type="ECO:0000259" key="4">
    <source>
        <dbReference type="Pfam" id="PF01055"/>
    </source>
</evidence>
<keyword evidence="3" id="KW-0732">Signal</keyword>
<reference evidence="8" key="2">
    <citation type="submission" date="2019-02" db="EMBL/GenBank/DDBJ databases">
        <title>Granulicella sibirica sp. nov., a psychrotolerant acidobacterium isolated from an organic soil layer in forested tundra, West Siberia.</title>
        <authorList>
            <person name="Oshkin I.Y."/>
            <person name="Kulichevskaya I.S."/>
            <person name="Rijpstra W.I.C."/>
            <person name="Sinninghe Damste J.S."/>
            <person name="Rakitin A.L."/>
            <person name="Ravin N.V."/>
            <person name="Dedysh S.N."/>
        </authorList>
    </citation>
    <scope>NUCLEOTIDE SEQUENCE [LARGE SCALE GENOMIC DNA]</scope>
    <source>
        <strain evidence="8">AF10</strain>
    </source>
</reference>
<evidence type="ECO:0000256" key="1">
    <source>
        <dbReference type="ARBA" id="ARBA00007806"/>
    </source>
</evidence>
<dbReference type="CDD" id="cd14752">
    <property type="entry name" value="GH31_N"/>
    <property type="match status" value="1"/>
</dbReference>
<evidence type="ECO:0000256" key="2">
    <source>
        <dbReference type="RuleBase" id="RU361185"/>
    </source>
</evidence>
<organism evidence="7 8">
    <name type="scientific">Granulicella sibirica</name>
    <dbReference type="NCBI Taxonomy" id="2479048"/>
    <lineage>
        <taxon>Bacteria</taxon>
        <taxon>Pseudomonadati</taxon>
        <taxon>Acidobacteriota</taxon>
        <taxon>Terriglobia</taxon>
        <taxon>Terriglobales</taxon>
        <taxon>Acidobacteriaceae</taxon>
        <taxon>Granulicella</taxon>
    </lineage>
</organism>
<feature type="chain" id="PRO_5020239887" evidence="3">
    <location>
        <begin position="30"/>
        <end position="878"/>
    </location>
</feature>
<proteinExistence type="inferred from homology"/>
<dbReference type="GO" id="GO:0004553">
    <property type="term" value="F:hydrolase activity, hydrolyzing O-glycosyl compounds"/>
    <property type="evidence" value="ECO:0007669"/>
    <property type="project" value="InterPro"/>
</dbReference>
<dbReference type="Pfam" id="PF01055">
    <property type="entry name" value="Glyco_hydro_31_2nd"/>
    <property type="match status" value="1"/>
</dbReference>
<dbReference type="SUPFAM" id="SSF74650">
    <property type="entry name" value="Galactose mutarotase-like"/>
    <property type="match status" value="1"/>
</dbReference>
<evidence type="ECO:0000259" key="6">
    <source>
        <dbReference type="Pfam" id="PF21365"/>
    </source>
</evidence>
<dbReference type="Gene3D" id="2.60.40.1180">
    <property type="entry name" value="Golgi alpha-mannosidase II"/>
    <property type="match status" value="2"/>
</dbReference>
<dbReference type="EMBL" id="RDSM01000005">
    <property type="protein sequence ID" value="RXH54151.1"/>
    <property type="molecule type" value="Genomic_DNA"/>
</dbReference>
<gene>
    <name evidence="7" type="ORF">GRAN_4802</name>
</gene>
<evidence type="ECO:0000313" key="8">
    <source>
        <dbReference type="Proteomes" id="UP000289437"/>
    </source>
</evidence>
<evidence type="ECO:0000256" key="3">
    <source>
        <dbReference type="SAM" id="SignalP"/>
    </source>
</evidence>
<dbReference type="GO" id="GO:0005975">
    <property type="term" value="P:carbohydrate metabolic process"/>
    <property type="evidence" value="ECO:0007669"/>
    <property type="project" value="InterPro"/>
</dbReference>
<dbReference type="InterPro" id="IPR013780">
    <property type="entry name" value="Glyco_hydro_b"/>
</dbReference>
<name>A0A4Q0SY91_9BACT</name>
<dbReference type="Proteomes" id="UP000289437">
    <property type="component" value="Unassembled WGS sequence"/>
</dbReference>
<dbReference type="InterPro" id="IPR011013">
    <property type="entry name" value="Gal_mutarotase_sf_dom"/>
</dbReference>
<comment type="similarity">
    <text evidence="1 2">Belongs to the glycosyl hydrolase 31 family.</text>
</comment>
<dbReference type="GO" id="GO:0030246">
    <property type="term" value="F:carbohydrate binding"/>
    <property type="evidence" value="ECO:0007669"/>
    <property type="project" value="InterPro"/>
</dbReference>
<dbReference type="Gene3D" id="2.60.40.1760">
    <property type="entry name" value="glycosyl hydrolase (family 31)"/>
    <property type="match status" value="2"/>
</dbReference>
<evidence type="ECO:0000259" key="5">
    <source>
        <dbReference type="Pfam" id="PF17137"/>
    </source>
</evidence>
<evidence type="ECO:0000313" key="7">
    <source>
        <dbReference type="EMBL" id="RXH54151.1"/>
    </source>
</evidence>
<sequence length="878" mass="99338">MTFFSKRHLADLFVLAFVGTLSTTPSSFAAERRSSPVDTVTRTSWGIQIATAECVLSLRPLTSSAMRIRCATADSHEDPSLVLTENVPTPPFRLLESRTTVTLTTEKMRAVYDRRTGALQFSDAAGRQFLSEIPGTRRLASSSIQGEPTFTAEQSFVSPKDEHLYGSGQFQDGYLDIRDLPRRLTQVNTQIAIPFLLSSKGYGILWHNYGLTDLNPADARIMLTPSTSGKVTTVDVTTTEGTKRQKMQEGEFLGKITVPRTGRYALMLDVGQAMAKRYHVEIDGHVEVDFANQWLPPTTSLLTNLSEGTHSIRVIGEQADKPVLSWRESEDRTVLRSPVAEAVDYVVFAGPTPNDVIATYRQLTGPAPLMPLWAYGYIHCRERFHSSQEILDTAAEFRRRNLPVDVLVQDWQYWGKYGWNAMKWDERYYPDPADMVSKLHAMNIKLMVSVWSKIDPDTEVGKEFAEKKYYVPNTQWVDLFNPAAAQLYWKKFSQRMLSLGIDAWWQDATEPENDDLVGRQTFAGPGEKVRLLFPLYVNKTVYEGQRKDAPEKRVFILTRSAFLGQQRYASATWSGDIGNSWDTLRRQITAGLDYSASGLPYWTTDAGGFFRPGESQYTDPAYHERLLRWFQFATFSPLQRVHGYQTDTEPWRFGDKTENGVRRFLDLRYQLMPYIYSEAAAVTFHGDTMMRPLVMDFSTDEEALNQKYEYMFGSSFLVAPVVQADVQRWQVYAPKTQGGWYDFWTGARVQSGTTTMIDAPIERLPLLVRAGSIVPLGHVSQYAAQTSNEVLEIRIYPGADGNFQLYEDEGTNYNYEHGAKSTIDFHWNDRASELSIGSRTGSFPGMLSSRTFKVLVIGSTAPRQVSYDGRKVSLTLGK</sequence>
<dbReference type="SUPFAM" id="SSF51011">
    <property type="entry name" value="Glycosyl hydrolase domain"/>
    <property type="match status" value="1"/>
</dbReference>
<feature type="domain" description="Glycosyl hydrolase family 31 C-terminal" evidence="6">
    <location>
        <begin position="686"/>
        <end position="774"/>
    </location>
</feature>
<dbReference type="InterPro" id="IPR017853">
    <property type="entry name" value="GH"/>
</dbReference>
<dbReference type="Pfam" id="PF17137">
    <property type="entry name" value="DUF5110"/>
    <property type="match status" value="1"/>
</dbReference>